<feature type="signal peptide" evidence="1">
    <location>
        <begin position="1"/>
        <end position="21"/>
    </location>
</feature>
<accession>A0ABU3D9Z7</accession>
<gene>
    <name evidence="2" type="ORF">RM539_17370</name>
</gene>
<reference evidence="2 3" key="1">
    <citation type="submission" date="2023-09" db="EMBL/GenBank/DDBJ databases">
        <authorList>
            <person name="Rey-Velasco X."/>
        </authorList>
    </citation>
    <scope>NUCLEOTIDE SEQUENCE [LARGE SCALE GENOMIC DNA]</scope>
    <source>
        <strain evidence="2 3">F117</strain>
    </source>
</reference>
<dbReference type="Proteomes" id="UP001262582">
    <property type="component" value="Unassembled WGS sequence"/>
</dbReference>
<dbReference type="RefSeq" id="WP_311504690.1">
    <property type="nucleotide sequence ID" value="NZ_JAVRHK010000020.1"/>
</dbReference>
<proteinExistence type="predicted"/>
<comment type="caution">
    <text evidence="2">The sequence shown here is derived from an EMBL/GenBank/DDBJ whole genome shotgun (WGS) entry which is preliminary data.</text>
</comment>
<keyword evidence="1" id="KW-0732">Signal</keyword>
<evidence type="ECO:0000313" key="2">
    <source>
        <dbReference type="EMBL" id="MDT0678355.1"/>
    </source>
</evidence>
<protein>
    <submittedName>
        <fullName evidence="2">Uncharacterized protein</fullName>
    </submittedName>
</protein>
<keyword evidence="3" id="KW-1185">Reference proteome</keyword>
<feature type="chain" id="PRO_5045528905" evidence="1">
    <location>
        <begin position="22"/>
        <end position="62"/>
    </location>
</feature>
<evidence type="ECO:0000313" key="3">
    <source>
        <dbReference type="Proteomes" id="UP001262582"/>
    </source>
</evidence>
<name>A0ABU3D9Z7_9FLAO</name>
<organism evidence="2 3">
    <name type="scientific">Autumnicola musiva</name>
    <dbReference type="NCBI Taxonomy" id="3075589"/>
    <lineage>
        <taxon>Bacteria</taxon>
        <taxon>Pseudomonadati</taxon>
        <taxon>Bacteroidota</taxon>
        <taxon>Flavobacteriia</taxon>
        <taxon>Flavobacteriales</taxon>
        <taxon>Flavobacteriaceae</taxon>
        <taxon>Autumnicola</taxon>
    </lineage>
</organism>
<evidence type="ECO:0000256" key="1">
    <source>
        <dbReference type="SAM" id="SignalP"/>
    </source>
</evidence>
<sequence>MSTLINLIISFLLSLIMEAPAEHSQQISSEKGKVSTVAFNWQNKDTCSAEKPDNFKVHDKVP</sequence>
<dbReference type="EMBL" id="JAVRHK010000020">
    <property type="protein sequence ID" value="MDT0678355.1"/>
    <property type="molecule type" value="Genomic_DNA"/>
</dbReference>